<comment type="caution">
    <text evidence="2">The sequence shown here is derived from an EMBL/GenBank/DDBJ whole genome shotgun (WGS) entry which is preliminary data.</text>
</comment>
<name>A0AAV7JH17_9METZ</name>
<reference evidence="2 3" key="1">
    <citation type="journal article" date="2023" name="BMC Biol.">
        <title>The compact genome of the sponge Oopsacas minuta (Hexactinellida) is lacking key metazoan core genes.</title>
        <authorList>
            <person name="Santini S."/>
            <person name="Schenkelaars Q."/>
            <person name="Jourda C."/>
            <person name="Duchesne M."/>
            <person name="Belahbib H."/>
            <person name="Rocher C."/>
            <person name="Selva M."/>
            <person name="Riesgo A."/>
            <person name="Vervoort M."/>
            <person name="Leys S.P."/>
            <person name="Kodjabachian L."/>
            <person name="Le Bivic A."/>
            <person name="Borchiellini C."/>
            <person name="Claverie J.M."/>
            <person name="Renard E."/>
        </authorList>
    </citation>
    <scope>NUCLEOTIDE SEQUENCE [LARGE SCALE GENOMIC DNA]</scope>
    <source>
        <strain evidence="2">SPO-2</strain>
    </source>
</reference>
<dbReference type="Proteomes" id="UP001165289">
    <property type="component" value="Unassembled WGS sequence"/>
</dbReference>
<dbReference type="EMBL" id="JAKMXF010000332">
    <property type="protein sequence ID" value="KAI6648117.1"/>
    <property type="molecule type" value="Genomic_DNA"/>
</dbReference>
<gene>
    <name evidence="2" type="ORF">LOD99_11926</name>
</gene>
<keyword evidence="3" id="KW-1185">Reference proteome</keyword>
<evidence type="ECO:0000256" key="1">
    <source>
        <dbReference type="SAM" id="MobiDB-lite"/>
    </source>
</evidence>
<dbReference type="AlphaFoldDB" id="A0AAV7JH17"/>
<evidence type="ECO:0000313" key="2">
    <source>
        <dbReference type="EMBL" id="KAI6648117.1"/>
    </source>
</evidence>
<feature type="region of interest" description="Disordered" evidence="1">
    <location>
        <begin position="1"/>
        <end position="20"/>
    </location>
</feature>
<proteinExistence type="predicted"/>
<evidence type="ECO:0000313" key="3">
    <source>
        <dbReference type="Proteomes" id="UP001165289"/>
    </source>
</evidence>
<protein>
    <submittedName>
        <fullName evidence="2">Uncharacterized protein</fullName>
    </submittedName>
</protein>
<organism evidence="2 3">
    <name type="scientific">Oopsacas minuta</name>
    <dbReference type="NCBI Taxonomy" id="111878"/>
    <lineage>
        <taxon>Eukaryota</taxon>
        <taxon>Metazoa</taxon>
        <taxon>Porifera</taxon>
        <taxon>Hexactinellida</taxon>
        <taxon>Hexasterophora</taxon>
        <taxon>Lyssacinosida</taxon>
        <taxon>Leucopsacidae</taxon>
        <taxon>Oopsacas</taxon>
    </lineage>
</organism>
<accession>A0AAV7JH17</accession>
<sequence length="90" mass="10481">MCQPSAYSNGNIPESSNNQEVLRAKEKIRRVIQGQHADLNRKFDRIRQSLSEKEEKVTSVQRRSVKRAKLDYTFPPINSLGTFHILQKRL</sequence>